<name>A0A4S8JWT2_MUSBA</name>
<sequence>MRRGRRESRGLHRSFCCCCLPPQRISVPLSRAQKKKKGCDSLLRSLRCSTKKKSANLSSFAGASFLLRGGRRRAEDLRKANPSSIRARGRRADLPPFPISLAKDSLLQPSSLPSP</sequence>
<dbReference type="AlphaFoldDB" id="A0A4S8JWT2"/>
<reference evidence="2 3" key="1">
    <citation type="journal article" date="2019" name="Nat. Plants">
        <title>Genome sequencing of Musa balbisiana reveals subgenome evolution and function divergence in polyploid bananas.</title>
        <authorList>
            <person name="Yao X."/>
        </authorList>
    </citation>
    <scope>NUCLEOTIDE SEQUENCE [LARGE SCALE GENOMIC DNA]</scope>
    <source>
        <strain evidence="3">cv. DH-PKW</strain>
        <tissue evidence="2">Leaves</tissue>
    </source>
</reference>
<gene>
    <name evidence="2" type="ORF">C4D60_Mb05t17250</name>
</gene>
<keyword evidence="3" id="KW-1185">Reference proteome</keyword>
<organism evidence="2 3">
    <name type="scientific">Musa balbisiana</name>
    <name type="common">Banana</name>
    <dbReference type="NCBI Taxonomy" id="52838"/>
    <lineage>
        <taxon>Eukaryota</taxon>
        <taxon>Viridiplantae</taxon>
        <taxon>Streptophyta</taxon>
        <taxon>Embryophyta</taxon>
        <taxon>Tracheophyta</taxon>
        <taxon>Spermatophyta</taxon>
        <taxon>Magnoliopsida</taxon>
        <taxon>Liliopsida</taxon>
        <taxon>Zingiberales</taxon>
        <taxon>Musaceae</taxon>
        <taxon>Musa</taxon>
    </lineage>
</organism>
<evidence type="ECO:0000256" key="1">
    <source>
        <dbReference type="SAM" id="MobiDB-lite"/>
    </source>
</evidence>
<dbReference type="EMBL" id="PYDT01000003">
    <property type="protein sequence ID" value="THU66727.1"/>
    <property type="molecule type" value="Genomic_DNA"/>
</dbReference>
<evidence type="ECO:0000313" key="2">
    <source>
        <dbReference type="EMBL" id="THU66727.1"/>
    </source>
</evidence>
<dbReference type="Proteomes" id="UP000317650">
    <property type="component" value="Chromosome 5"/>
</dbReference>
<protein>
    <submittedName>
        <fullName evidence="2">Uncharacterized protein</fullName>
    </submittedName>
</protein>
<proteinExistence type="predicted"/>
<accession>A0A4S8JWT2</accession>
<evidence type="ECO:0000313" key="3">
    <source>
        <dbReference type="Proteomes" id="UP000317650"/>
    </source>
</evidence>
<comment type="caution">
    <text evidence="2">The sequence shown here is derived from an EMBL/GenBank/DDBJ whole genome shotgun (WGS) entry which is preliminary data.</text>
</comment>
<feature type="region of interest" description="Disordered" evidence="1">
    <location>
        <begin position="76"/>
        <end position="96"/>
    </location>
</feature>